<comment type="similarity">
    <text evidence="2">Belongs to the GerABKC lipoprotein family.</text>
</comment>
<dbReference type="KEGG" id="ckr:CKR_1579"/>
<accession>B9E2A5</accession>
<protein>
    <recommendedName>
        <fullName evidence="12">Ger(X)C family spore germination protein</fullName>
    </recommendedName>
</protein>
<dbReference type="InterPro" id="IPR008844">
    <property type="entry name" value="Spore_GerAC-like"/>
</dbReference>
<dbReference type="InterPro" id="IPR046953">
    <property type="entry name" value="Spore_GerAC-like_C"/>
</dbReference>
<evidence type="ECO:0000313" key="11">
    <source>
        <dbReference type="Proteomes" id="UP000007969"/>
    </source>
</evidence>
<dbReference type="InterPro" id="IPR057336">
    <property type="entry name" value="GerAC_N"/>
</dbReference>
<comment type="subcellular location">
    <subcellularLocation>
        <location evidence="1">Membrane</location>
        <topology evidence="1">Lipid-anchor</topology>
    </subcellularLocation>
</comment>
<dbReference type="Pfam" id="PF25198">
    <property type="entry name" value="Spore_GerAC_N"/>
    <property type="match status" value="1"/>
</dbReference>
<dbReference type="Gene3D" id="3.30.300.210">
    <property type="entry name" value="Nutrient germinant receptor protein C, domain 3"/>
    <property type="match status" value="1"/>
</dbReference>
<dbReference type="RefSeq" id="WP_012620496.1">
    <property type="nucleotide sequence ID" value="NC_011837.1"/>
</dbReference>
<evidence type="ECO:0008006" key="12">
    <source>
        <dbReference type="Google" id="ProtNLM"/>
    </source>
</evidence>
<evidence type="ECO:0000256" key="6">
    <source>
        <dbReference type="ARBA" id="ARBA00023139"/>
    </source>
</evidence>
<evidence type="ECO:0000313" key="10">
    <source>
        <dbReference type="EMBL" id="BAH06630.1"/>
    </source>
</evidence>
<dbReference type="EMBL" id="AP009049">
    <property type="protein sequence ID" value="BAH06630.1"/>
    <property type="molecule type" value="Genomic_DNA"/>
</dbReference>
<keyword evidence="6" id="KW-0564">Palmitate</keyword>
<evidence type="ECO:0000256" key="3">
    <source>
        <dbReference type="ARBA" id="ARBA00022544"/>
    </source>
</evidence>
<keyword evidence="4" id="KW-0732">Signal</keyword>
<keyword evidence="5" id="KW-0472">Membrane</keyword>
<reference evidence="11" key="1">
    <citation type="submission" date="2005-09" db="EMBL/GenBank/DDBJ databases">
        <title>Complete genome sequence of Clostridium kluyveri and comparative genomics of Clostridia species.</title>
        <authorList>
            <person name="Inui M."/>
            <person name="Nonaka H."/>
            <person name="Shinoda Y."/>
            <person name="Ikenaga Y."/>
            <person name="Abe M."/>
            <person name="Naito K."/>
            <person name="Vertes A.A."/>
            <person name="Yukawa H."/>
        </authorList>
    </citation>
    <scope>NUCLEOTIDE SEQUENCE [LARGE SCALE GENOMIC DNA]</scope>
    <source>
        <strain evidence="11">NBRC 12016</strain>
    </source>
</reference>
<organism evidence="10 11">
    <name type="scientific">Clostridium kluyveri (strain NBRC 12016)</name>
    <dbReference type="NCBI Taxonomy" id="583346"/>
    <lineage>
        <taxon>Bacteria</taxon>
        <taxon>Bacillati</taxon>
        <taxon>Bacillota</taxon>
        <taxon>Clostridia</taxon>
        <taxon>Eubacteriales</taxon>
        <taxon>Clostridiaceae</taxon>
        <taxon>Clostridium</taxon>
    </lineage>
</organism>
<evidence type="ECO:0000256" key="1">
    <source>
        <dbReference type="ARBA" id="ARBA00004635"/>
    </source>
</evidence>
<keyword evidence="3" id="KW-0309">Germination</keyword>
<dbReference type="Proteomes" id="UP000007969">
    <property type="component" value="Chromosome"/>
</dbReference>
<name>B9E2A5_CLOK1</name>
<dbReference type="InterPro" id="IPR038501">
    <property type="entry name" value="Spore_GerAC_C_sf"/>
</dbReference>
<dbReference type="HOGENOM" id="CLU_051140_0_2_9"/>
<feature type="domain" description="Spore germination protein N-terminal" evidence="9">
    <location>
        <begin position="27"/>
        <end position="201"/>
    </location>
</feature>
<sequence>MLKRIMCYLVISIFMVFLCSGCHKNIIELEEQGYVSAIGIDKGKNNNLSITYQIVNVKYGAGPSSGDGGSPDQEKNENITFESPDLIAARDMINVVVARRITLAHTRVLIVGEDFARNPEFFHILEAAIRDKEFRRTMNIFICREKASEFLNRNNPRLEDRTSKYFDFVINRWRDTEFITISDLNRFLQRTEENTSLFLGVYTSTKRYSSKDYGNEADYLPGQMNFKGGNPTQVIGSAVFKRGRMIGSLTGDENRFVALLRPKNEVESMLFTFEDPIDKKYKISARLIKGGKNKIKIDTSSYRPRINVVVPVEIEILAIPSFVKYVGVKDKEHILKDAIKNQLEEKANKLVKKTQEDFRGEPFLWGLEVRKKFWTFEEYQKYNWMDKYTKAQISVNFDVKIGSFGKQLNPPKDIQGD</sequence>
<dbReference type="GO" id="GO:0016020">
    <property type="term" value="C:membrane"/>
    <property type="evidence" value="ECO:0007669"/>
    <property type="project" value="UniProtKB-SubCell"/>
</dbReference>
<dbReference type="GO" id="GO:0009847">
    <property type="term" value="P:spore germination"/>
    <property type="evidence" value="ECO:0007669"/>
    <property type="project" value="InterPro"/>
</dbReference>
<feature type="domain" description="Spore germination GerAC-like C-terminal" evidence="8">
    <location>
        <begin position="236"/>
        <end position="405"/>
    </location>
</feature>
<dbReference type="PANTHER" id="PTHR35789:SF1">
    <property type="entry name" value="SPORE GERMINATION PROTEIN B3"/>
    <property type="match status" value="1"/>
</dbReference>
<dbReference type="PANTHER" id="PTHR35789">
    <property type="entry name" value="SPORE GERMINATION PROTEIN B3"/>
    <property type="match status" value="1"/>
</dbReference>
<proteinExistence type="inferred from homology"/>
<evidence type="ECO:0000256" key="2">
    <source>
        <dbReference type="ARBA" id="ARBA00007886"/>
    </source>
</evidence>
<keyword evidence="7" id="KW-0449">Lipoprotein</keyword>
<evidence type="ECO:0000256" key="4">
    <source>
        <dbReference type="ARBA" id="ARBA00022729"/>
    </source>
</evidence>
<evidence type="ECO:0000259" key="9">
    <source>
        <dbReference type="Pfam" id="PF25198"/>
    </source>
</evidence>
<evidence type="ECO:0000256" key="7">
    <source>
        <dbReference type="ARBA" id="ARBA00023288"/>
    </source>
</evidence>
<evidence type="ECO:0000256" key="5">
    <source>
        <dbReference type="ARBA" id="ARBA00023136"/>
    </source>
</evidence>
<dbReference type="NCBIfam" id="TIGR02887">
    <property type="entry name" value="spore_ger_x_C"/>
    <property type="match status" value="1"/>
</dbReference>
<evidence type="ECO:0000259" key="8">
    <source>
        <dbReference type="Pfam" id="PF05504"/>
    </source>
</evidence>
<dbReference type="AlphaFoldDB" id="B9E2A5"/>
<gene>
    <name evidence="10" type="ordered locus">CKR_1579</name>
</gene>
<dbReference type="Pfam" id="PF05504">
    <property type="entry name" value="Spore_GerAC"/>
    <property type="match status" value="1"/>
</dbReference>